<evidence type="ECO:0008006" key="3">
    <source>
        <dbReference type="Google" id="ProtNLM"/>
    </source>
</evidence>
<gene>
    <name evidence="1" type="ORF">EGI31_01855</name>
</gene>
<name>A0AAE3H094_9BACT</name>
<protein>
    <recommendedName>
        <fullName evidence="3">Lipoprotein</fullName>
    </recommendedName>
</protein>
<organism evidence="1 2">
    <name type="scientific">Lacihabitans soyangensis</name>
    <dbReference type="NCBI Taxonomy" id="869394"/>
    <lineage>
        <taxon>Bacteria</taxon>
        <taxon>Pseudomonadati</taxon>
        <taxon>Bacteroidota</taxon>
        <taxon>Cytophagia</taxon>
        <taxon>Cytophagales</taxon>
        <taxon>Leadbetterellaceae</taxon>
        <taxon>Lacihabitans</taxon>
    </lineage>
</organism>
<accession>A0AAE3H094</accession>
<dbReference type="AlphaFoldDB" id="A0AAE3H094"/>
<dbReference type="RefSeq" id="WP_255035422.1">
    <property type="nucleotide sequence ID" value="NZ_RJUF01000002.1"/>
</dbReference>
<proteinExistence type="predicted"/>
<dbReference type="Proteomes" id="UP001204144">
    <property type="component" value="Unassembled WGS sequence"/>
</dbReference>
<dbReference type="EMBL" id="RJUF01000002">
    <property type="protein sequence ID" value="MCP9761681.1"/>
    <property type="molecule type" value="Genomic_DNA"/>
</dbReference>
<evidence type="ECO:0000313" key="2">
    <source>
        <dbReference type="Proteomes" id="UP001204144"/>
    </source>
</evidence>
<sequence>MTKKTLLISLLLASCNQEKEILNKKYFDLKGFSESLILSLENQKPEVIKTWQIGKQKETKTTKEIEWDKELSLFVEADLNKSAFVNSYEISENQGILSYKLKNSESLPVKMMSIESLADEDSKEISIEMSTSNYLFKNASKIKIKTKNGKLQAYSVFSIQKLFLSKPDTSFVEGQIIGL</sequence>
<comment type="caution">
    <text evidence="1">The sequence shown here is derived from an EMBL/GenBank/DDBJ whole genome shotgun (WGS) entry which is preliminary data.</text>
</comment>
<reference evidence="1 2" key="1">
    <citation type="submission" date="2018-11" db="EMBL/GenBank/DDBJ databases">
        <title>Novel bacteria species description.</title>
        <authorList>
            <person name="Han J.-H."/>
        </authorList>
    </citation>
    <scope>NUCLEOTIDE SEQUENCE [LARGE SCALE GENOMIC DNA]</scope>
    <source>
        <strain evidence="1 2">KCTC23259</strain>
    </source>
</reference>
<evidence type="ECO:0000313" key="1">
    <source>
        <dbReference type="EMBL" id="MCP9761681.1"/>
    </source>
</evidence>
<keyword evidence="2" id="KW-1185">Reference proteome</keyword>
<dbReference type="PROSITE" id="PS51257">
    <property type="entry name" value="PROKAR_LIPOPROTEIN"/>
    <property type="match status" value="1"/>
</dbReference>